<sequence length="135" mass="15848">MVVLFVLPRKGELMTEVQVAEKIASSEYVFAILFIIMLFIAVRWFAGHLKEMKQENQEREKELKDLYTEHKEESKEREKLLLRHLENSNESQAKTAEAIKKMSDSMKSIEQQMDTGFKEVWRAFKGGKHNGNRND</sequence>
<dbReference type="RefSeq" id="WP_119882477.1">
    <property type="nucleotide sequence ID" value="NZ_CP032418.1"/>
</dbReference>
<organism evidence="3 4">
    <name type="scientific">Paenisporosarcina cavernae</name>
    <dbReference type="NCBI Taxonomy" id="2320858"/>
    <lineage>
        <taxon>Bacteria</taxon>
        <taxon>Bacillati</taxon>
        <taxon>Bacillota</taxon>
        <taxon>Bacilli</taxon>
        <taxon>Bacillales</taxon>
        <taxon>Caryophanaceae</taxon>
        <taxon>Paenisporosarcina</taxon>
    </lineage>
</organism>
<dbReference type="AlphaFoldDB" id="A0A385YSV8"/>
<feature type="transmembrane region" description="Helical" evidence="2">
    <location>
        <begin position="28"/>
        <end position="46"/>
    </location>
</feature>
<evidence type="ECO:0000256" key="2">
    <source>
        <dbReference type="SAM" id="Phobius"/>
    </source>
</evidence>
<evidence type="ECO:0000256" key="1">
    <source>
        <dbReference type="SAM" id="Coils"/>
    </source>
</evidence>
<dbReference type="KEGG" id="paek:D3873_02160"/>
<keyword evidence="2" id="KW-1133">Transmembrane helix</keyword>
<accession>A0A385YSV8</accession>
<dbReference type="Proteomes" id="UP000265725">
    <property type="component" value="Chromosome"/>
</dbReference>
<keyword evidence="4" id="KW-1185">Reference proteome</keyword>
<evidence type="ECO:0000313" key="4">
    <source>
        <dbReference type="Proteomes" id="UP000265725"/>
    </source>
</evidence>
<protein>
    <submittedName>
        <fullName evidence="3">Uncharacterized protein</fullName>
    </submittedName>
</protein>
<keyword evidence="1" id="KW-0175">Coiled coil</keyword>
<dbReference type="EMBL" id="CP032418">
    <property type="protein sequence ID" value="AYC28732.1"/>
    <property type="molecule type" value="Genomic_DNA"/>
</dbReference>
<reference evidence="4" key="1">
    <citation type="submission" date="2018-09" db="EMBL/GenBank/DDBJ databases">
        <authorList>
            <person name="Zhu H."/>
        </authorList>
    </citation>
    <scope>NUCLEOTIDE SEQUENCE [LARGE SCALE GENOMIC DNA]</scope>
    <source>
        <strain evidence="4">K2R23-3</strain>
    </source>
</reference>
<keyword evidence="2" id="KW-0472">Membrane</keyword>
<evidence type="ECO:0000313" key="3">
    <source>
        <dbReference type="EMBL" id="AYC28732.1"/>
    </source>
</evidence>
<proteinExistence type="predicted"/>
<feature type="coiled-coil region" evidence="1">
    <location>
        <begin position="49"/>
        <end position="83"/>
    </location>
</feature>
<keyword evidence="2" id="KW-0812">Transmembrane</keyword>
<gene>
    <name evidence="3" type="ORF">D3873_02160</name>
</gene>
<name>A0A385YSV8_9BACL</name>